<gene>
    <name evidence="3" type="ORF">J2782_000863</name>
</gene>
<dbReference type="PANTHER" id="PTHR12302:SF26">
    <property type="entry name" value="BLR1266 PROTEIN"/>
    <property type="match status" value="1"/>
</dbReference>
<dbReference type="SMART" id="SM00318">
    <property type="entry name" value="SNc"/>
    <property type="match status" value="1"/>
</dbReference>
<protein>
    <submittedName>
        <fullName evidence="3">Endonuclease YncB(Thermonuclease family)</fullName>
    </submittedName>
</protein>
<keyword evidence="3" id="KW-0255">Endonuclease</keyword>
<keyword evidence="3" id="KW-0378">Hydrolase</keyword>
<name>A0ABU1M536_9HYPH</name>
<feature type="domain" description="TNase-like" evidence="2">
    <location>
        <begin position="59"/>
        <end position="169"/>
    </location>
</feature>
<keyword evidence="3" id="KW-0540">Nuclease</keyword>
<reference evidence="3 4" key="1">
    <citation type="submission" date="2023-07" db="EMBL/GenBank/DDBJ databases">
        <title>Sorghum-associated microbial communities from plants grown in Nebraska, USA.</title>
        <authorList>
            <person name="Schachtman D."/>
        </authorList>
    </citation>
    <scope>NUCLEOTIDE SEQUENCE [LARGE SCALE GENOMIC DNA]</scope>
    <source>
        <strain evidence="3 4">DS1730</strain>
    </source>
</reference>
<dbReference type="InterPro" id="IPR016071">
    <property type="entry name" value="Staphylococal_nuclease_OB-fold"/>
</dbReference>
<dbReference type="EMBL" id="JAVDQT010000001">
    <property type="protein sequence ID" value="MDR6431158.1"/>
    <property type="molecule type" value="Genomic_DNA"/>
</dbReference>
<dbReference type="InterPro" id="IPR035437">
    <property type="entry name" value="SNase_OB-fold_sf"/>
</dbReference>
<sequence length="218" mass="24848">MSNKRRDYTRRHQSRRQKSRGALSSILLTFLIFFVLIAIIVSLPDNRQRAGSLTGSVYVIDGDTVVLEKVHIRLLGIDAPEIAQNCQIAGRDYLCGRDARNALRNRINGQSIRCEISGIDKYGRDLGRCYLDETDLNQWMVEQGWAVAYGDYRSEEATARREKRGIWAGSFEVPYQWRKDHQHPNADAETGHTTRSSDVISDIIHYIKGQVVKLLNAI</sequence>
<dbReference type="PANTHER" id="PTHR12302">
    <property type="entry name" value="EBNA2 BINDING PROTEIN P100"/>
    <property type="match status" value="1"/>
</dbReference>
<keyword evidence="1" id="KW-0812">Transmembrane</keyword>
<dbReference type="PROSITE" id="PS50830">
    <property type="entry name" value="TNASE_3"/>
    <property type="match status" value="1"/>
</dbReference>
<dbReference type="Gene3D" id="2.40.50.90">
    <property type="match status" value="1"/>
</dbReference>
<dbReference type="GO" id="GO:0004519">
    <property type="term" value="F:endonuclease activity"/>
    <property type="evidence" value="ECO:0007669"/>
    <property type="project" value="UniProtKB-KW"/>
</dbReference>
<keyword evidence="1" id="KW-1133">Transmembrane helix</keyword>
<evidence type="ECO:0000256" key="1">
    <source>
        <dbReference type="SAM" id="Phobius"/>
    </source>
</evidence>
<dbReference type="Proteomes" id="UP001184614">
    <property type="component" value="Unassembled WGS sequence"/>
</dbReference>
<dbReference type="SUPFAM" id="SSF50199">
    <property type="entry name" value="Staphylococcal nuclease"/>
    <property type="match status" value="1"/>
</dbReference>
<evidence type="ECO:0000313" key="3">
    <source>
        <dbReference type="EMBL" id="MDR6431158.1"/>
    </source>
</evidence>
<keyword evidence="4" id="KW-1185">Reference proteome</keyword>
<dbReference type="RefSeq" id="WP_310010361.1">
    <property type="nucleotide sequence ID" value="NZ_JAVDQT010000001.1"/>
</dbReference>
<dbReference type="Pfam" id="PF00565">
    <property type="entry name" value="SNase"/>
    <property type="match status" value="1"/>
</dbReference>
<feature type="transmembrane region" description="Helical" evidence="1">
    <location>
        <begin position="21"/>
        <end position="43"/>
    </location>
</feature>
<organism evidence="3 4">
    <name type="scientific">Brucella pseudogrignonensis</name>
    <dbReference type="NCBI Taxonomy" id="419475"/>
    <lineage>
        <taxon>Bacteria</taxon>
        <taxon>Pseudomonadati</taxon>
        <taxon>Pseudomonadota</taxon>
        <taxon>Alphaproteobacteria</taxon>
        <taxon>Hyphomicrobiales</taxon>
        <taxon>Brucellaceae</taxon>
        <taxon>Brucella/Ochrobactrum group</taxon>
        <taxon>Brucella</taxon>
    </lineage>
</organism>
<evidence type="ECO:0000313" key="4">
    <source>
        <dbReference type="Proteomes" id="UP001184614"/>
    </source>
</evidence>
<proteinExistence type="predicted"/>
<keyword evidence="1" id="KW-0472">Membrane</keyword>
<accession>A0ABU1M536</accession>
<comment type="caution">
    <text evidence="3">The sequence shown here is derived from an EMBL/GenBank/DDBJ whole genome shotgun (WGS) entry which is preliminary data.</text>
</comment>
<evidence type="ECO:0000259" key="2">
    <source>
        <dbReference type="PROSITE" id="PS50830"/>
    </source>
</evidence>